<evidence type="ECO:0000256" key="4">
    <source>
        <dbReference type="ARBA" id="ARBA00022801"/>
    </source>
</evidence>
<evidence type="ECO:0000256" key="10">
    <source>
        <dbReference type="SAM" id="SignalP"/>
    </source>
</evidence>
<dbReference type="InterPro" id="IPR001382">
    <property type="entry name" value="Glyco_hydro_47"/>
</dbReference>
<evidence type="ECO:0000256" key="3">
    <source>
        <dbReference type="ARBA" id="ARBA00007658"/>
    </source>
</evidence>
<protein>
    <recommendedName>
        <fullName evidence="9">alpha-1,2-Mannosidase</fullName>
        <ecNumber evidence="9">3.2.1.-</ecNumber>
    </recommendedName>
</protein>
<organism evidence="11 12">
    <name type="scientific">Sphaceloma murrayae</name>
    <dbReference type="NCBI Taxonomy" id="2082308"/>
    <lineage>
        <taxon>Eukaryota</taxon>
        <taxon>Fungi</taxon>
        <taxon>Dikarya</taxon>
        <taxon>Ascomycota</taxon>
        <taxon>Pezizomycotina</taxon>
        <taxon>Dothideomycetes</taxon>
        <taxon>Dothideomycetidae</taxon>
        <taxon>Myriangiales</taxon>
        <taxon>Elsinoaceae</taxon>
        <taxon>Sphaceloma</taxon>
    </lineage>
</organism>
<dbReference type="InterPro" id="IPR012341">
    <property type="entry name" value="6hp_glycosidase-like_sf"/>
</dbReference>
<name>A0A2K1QLU8_9PEZI</name>
<keyword evidence="9" id="KW-0326">Glycosidase</keyword>
<evidence type="ECO:0000256" key="9">
    <source>
        <dbReference type="RuleBase" id="RU361193"/>
    </source>
</evidence>
<evidence type="ECO:0000256" key="1">
    <source>
        <dbReference type="ARBA" id="ARBA00001913"/>
    </source>
</evidence>
<dbReference type="PRINTS" id="PR00747">
    <property type="entry name" value="GLYHDRLASE47"/>
</dbReference>
<dbReference type="Proteomes" id="UP000243797">
    <property type="component" value="Unassembled WGS sequence"/>
</dbReference>
<keyword evidence="12" id="KW-1185">Reference proteome</keyword>
<dbReference type="InParanoid" id="A0A2K1QLU8"/>
<feature type="active site" evidence="6">
    <location>
        <position position="319"/>
    </location>
</feature>
<evidence type="ECO:0000256" key="5">
    <source>
        <dbReference type="ARBA" id="ARBA00023157"/>
    </source>
</evidence>
<dbReference type="GO" id="GO:0005783">
    <property type="term" value="C:endoplasmic reticulum"/>
    <property type="evidence" value="ECO:0007669"/>
    <property type="project" value="TreeGrafter"/>
</dbReference>
<keyword evidence="7" id="KW-0106">Calcium</keyword>
<dbReference type="Pfam" id="PF01532">
    <property type="entry name" value="Glyco_hydro_47"/>
    <property type="match status" value="1"/>
</dbReference>
<accession>A0A2K1QLU8</accession>
<dbReference type="EC" id="3.2.1.-" evidence="9"/>
<evidence type="ECO:0000313" key="12">
    <source>
        <dbReference type="Proteomes" id="UP000243797"/>
    </source>
</evidence>
<dbReference type="OrthoDB" id="8118055at2759"/>
<evidence type="ECO:0000256" key="6">
    <source>
        <dbReference type="PIRSR" id="PIRSR601382-1"/>
    </source>
</evidence>
<dbReference type="GO" id="GO:0016020">
    <property type="term" value="C:membrane"/>
    <property type="evidence" value="ECO:0007669"/>
    <property type="project" value="InterPro"/>
</dbReference>
<dbReference type="InterPro" id="IPR036026">
    <property type="entry name" value="Seven-hairpin_glycosidases"/>
</dbReference>
<dbReference type="Gene3D" id="1.50.10.10">
    <property type="match status" value="1"/>
</dbReference>
<dbReference type="GO" id="GO:0004571">
    <property type="term" value="F:mannosyl-oligosaccharide 1,2-alpha-mannosidase activity"/>
    <property type="evidence" value="ECO:0007669"/>
    <property type="project" value="InterPro"/>
</dbReference>
<comment type="cofactor">
    <cofactor evidence="1 7">
        <name>Ca(2+)</name>
        <dbReference type="ChEBI" id="CHEBI:29108"/>
    </cofactor>
</comment>
<dbReference type="GO" id="GO:0005975">
    <property type="term" value="P:carbohydrate metabolic process"/>
    <property type="evidence" value="ECO:0007669"/>
    <property type="project" value="InterPro"/>
</dbReference>
<comment type="pathway">
    <text evidence="2">Protein modification; protein glycosylation.</text>
</comment>
<evidence type="ECO:0000256" key="7">
    <source>
        <dbReference type="PIRSR" id="PIRSR601382-2"/>
    </source>
</evidence>
<comment type="similarity">
    <text evidence="3 9">Belongs to the glycosyl hydrolase 47 family.</text>
</comment>
<feature type="chain" id="PRO_5014360580" description="alpha-1,2-Mannosidase" evidence="10">
    <location>
        <begin position="25"/>
        <end position="604"/>
    </location>
</feature>
<dbReference type="FunFam" id="1.50.10.10:FF:000037">
    <property type="entry name" value="alpha-1,2-Mannosidase"/>
    <property type="match status" value="1"/>
</dbReference>
<feature type="active site" description="Proton donor" evidence="6">
    <location>
        <position position="434"/>
    </location>
</feature>
<gene>
    <name evidence="11" type="ORF">CAC42_4352</name>
</gene>
<keyword evidence="10" id="KW-0732">Signal</keyword>
<dbReference type="InterPro" id="IPR050749">
    <property type="entry name" value="Glycosyl_Hydrolase_47"/>
</dbReference>
<proteinExistence type="inferred from homology"/>
<comment type="caution">
    <text evidence="11">The sequence shown here is derived from an EMBL/GenBank/DDBJ whole genome shotgun (WGS) entry which is preliminary data.</text>
</comment>
<dbReference type="GO" id="GO:0005509">
    <property type="term" value="F:calcium ion binding"/>
    <property type="evidence" value="ECO:0007669"/>
    <property type="project" value="InterPro"/>
</dbReference>
<dbReference type="PANTHER" id="PTHR11742">
    <property type="entry name" value="MANNOSYL-OLIGOSACCHARIDE ALPHA-1,2-MANNOSIDASE-RELATED"/>
    <property type="match status" value="1"/>
</dbReference>
<keyword evidence="7" id="KW-0479">Metal-binding</keyword>
<feature type="binding site" evidence="7">
    <location>
        <position position="595"/>
    </location>
    <ligand>
        <name>Ca(2+)</name>
        <dbReference type="ChEBI" id="CHEBI:29108"/>
    </ligand>
</feature>
<evidence type="ECO:0000256" key="8">
    <source>
        <dbReference type="PIRSR" id="PIRSR601382-3"/>
    </source>
</evidence>
<dbReference type="SUPFAM" id="SSF48225">
    <property type="entry name" value="Seven-hairpin glycosidases"/>
    <property type="match status" value="1"/>
</dbReference>
<dbReference type="AlphaFoldDB" id="A0A2K1QLU8"/>
<dbReference type="EMBL" id="NKHZ01000060">
    <property type="protein sequence ID" value="PNS15951.1"/>
    <property type="molecule type" value="Genomic_DNA"/>
</dbReference>
<feature type="active site" description="Proton donor" evidence="6">
    <location>
        <position position="175"/>
    </location>
</feature>
<feature type="active site" evidence="6">
    <location>
        <position position="509"/>
    </location>
</feature>
<evidence type="ECO:0000313" key="11">
    <source>
        <dbReference type="EMBL" id="PNS15951.1"/>
    </source>
</evidence>
<keyword evidence="5 8" id="KW-1015">Disulfide bond</keyword>
<feature type="disulfide bond" evidence="8">
    <location>
        <begin position="391"/>
        <end position="420"/>
    </location>
</feature>
<dbReference type="GO" id="GO:0036503">
    <property type="term" value="P:ERAD pathway"/>
    <property type="evidence" value="ECO:0007669"/>
    <property type="project" value="UniProtKB-ARBA"/>
</dbReference>
<reference evidence="11 12" key="1">
    <citation type="submission" date="2017-06" db="EMBL/GenBank/DDBJ databases">
        <title>Draft genome sequence of a variant of Elsinoe murrayae.</title>
        <authorList>
            <person name="Cheng Q."/>
        </authorList>
    </citation>
    <scope>NUCLEOTIDE SEQUENCE [LARGE SCALE GENOMIC DNA]</scope>
    <source>
        <strain evidence="11 12">CQ-2017a</strain>
    </source>
</reference>
<feature type="signal peptide" evidence="10">
    <location>
        <begin position="1"/>
        <end position="24"/>
    </location>
</feature>
<dbReference type="STRING" id="2082308.A0A2K1QLU8"/>
<dbReference type="PANTHER" id="PTHR11742:SF49">
    <property type="entry name" value="ALPHA-1,2-MANNOSIDASE"/>
    <property type="match status" value="1"/>
</dbReference>
<keyword evidence="4 9" id="KW-0378">Hydrolase</keyword>
<dbReference type="UniPathway" id="UPA00378"/>
<evidence type="ECO:0000256" key="2">
    <source>
        <dbReference type="ARBA" id="ARBA00004922"/>
    </source>
</evidence>
<sequence length="604" mass="68120">MPSPFRRNLVVALTLFTLCFLSFSLVFEPDAAAQLFRGLSKPIPKFHWKDISHQFPVDNPRPLPTTTPKSIPQVQFQFPPESSAERREREARLQAVKNTFIHSWQGYKKHAWLQDEVAPLTGRARNGFGGWGATLVDSLDTLWIMGMKRDFLQAVDALDYIDFSSCPDDRISVFETTIRYLGGLLAAYDLSDRQVSATVSRKLLDKAKDVGDMLYKAFDTPGRMPITQWYWERAAQNTIPQETPYSVLLAEYGSLSLEFTRLSQITGEVKYYDAIARIMDVFALEQNRTNIPGLWPVQLKAKSQNFASDTLFTLGSMADSTYEYLPKQYLLLNGRDDTYEKMYLSALAAANETLFFRPVTPNTTSLLFSGNAKGWSPTSLHPDSESQHLTCFAGGMVALGAKLFSRPDDLATARALTDGCIWAYESMPTGIMPEIFTLHRCDTATNPSCTWSETSWHDAIRGAEPGRPSSSSSSSSSSLSDIAQTIIQKRRLQPGFTRLTDRRYLLRPEALESVFVLYRLTGDRKLMDDGWRMFKAIEKHTRTDIAHAAIRDVTVEQPGKEDKMESFWTGETLKYAYLLFSEPGLVGLDDFVLNTEAHPLRRGT</sequence>